<dbReference type="EMBL" id="JBJUIK010000001">
    <property type="protein sequence ID" value="KAL3537737.1"/>
    <property type="molecule type" value="Genomic_DNA"/>
</dbReference>
<proteinExistence type="predicted"/>
<feature type="non-terminal residue" evidence="1">
    <location>
        <position position="1"/>
    </location>
</feature>
<dbReference type="AlphaFoldDB" id="A0ABD3B2G2"/>
<sequence>AKLVNLRLKDEVEDWDVHLKRTTMKGLFALSRPNKSMTKQSMFAVSESS</sequence>
<evidence type="ECO:0000313" key="1">
    <source>
        <dbReference type="EMBL" id="KAL3537737.1"/>
    </source>
</evidence>
<reference evidence="1 2" key="1">
    <citation type="submission" date="2024-11" db="EMBL/GenBank/DDBJ databases">
        <title>A near-complete genome assembly of Cinchona calisaya.</title>
        <authorList>
            <person name="Lian D.C."/>
            <person name="Zhao X.W."/>
            <person name="Wei L."/>
        </authorList>
    </citation>
    <scope>NUCLEOTIDE SEQUENCE [LARGE SCALE GENOMIC DNA]</scope>
    <source>
        <tissue evidence="1">Nenye</tissue>
    </source>
</reference>
<gene>
    <name evidence="1" type="ORF">ACH5RR_001103</name>
</gene>
<name>A0ABD3B2G2_9GENT</name>
<dbReference type="Proteomes" id="UP001630127">
    <property type="component" value="Unassembled WGS sequence"/>
</dbReference>
<keyword evidence="2" id="KW-1185">Reference proteome</keyword>
<protein>
    <submittedName>
        <fullName evidence="1">Uncharacterized protein</fullName>
    </submittedName>
</protein>
<feature type="non-terminal residue" evidence="1">
    <location>
        <position position="49"/>
    </location>
</feature>
<accession>A0ABD3B2G2</accession>
<organism evidence="1 2">
    <name type="scientific">Cinchona calisaya</name>
    <dbReference type="NCBI Taxonomy" id="153742"/>
    <lineage>
        <taxon>Eukaryota</taxon>
        <taxon>Viridiplantae</taxon>
        <taxon>Streptophyta</taxon>
        <taxon>Embryophyta</taxon>
        <taxon>Tracheophyta</taxon>
        <taxon>Spermatophyta</taxon>
        <taxon>Magnoliopsida</taxon>
        <taxon>eudicotyledons</taxon>
        <taxon>Gunneridae</taxon>
        <taxon>Pentapetalae</taxon>
        <taxon>asterids</taxon>
        <taxon>lamiids</taxon>
        <taxon>Gentianales</taxon>
        <taxon>Rubiaceae</taxon>
        <taxon>Cinchonoideae</taxon>
        <taxon>Cinchoneae</taxon>
        <taxon>Cinchona</taxon>
    </lineage>
</organism>
<evidence type="ECO:0000313" key="2">
    <source>
        <dbReference type="Proteomes" id="UP001630127"/>
    </source>
</evidence>
<comment type="caution">
    <text evidence="1">The sequence shown here is derived from an EMBL/GenBank/DDBJ whole genome shotgun (WGS) entry which is preliminary data.</text>
</comment>